<dbReference type="Proteomes" id="UP000076321">
    <property type="component" value="Unassembled WGS sequence"/>
</dbReference>
<sequence>MTALPRGGRPAEALAAVEASIEECWRRFLTEYGVAAGTREETELAETVVADTSDFAWRVVDAALGRLRCPECGNELGAGPTDCQKCDQANGFRFAAVEIDRPATPRGTEHGLRVATAVARTRHRYGVRARCGFELGLPVLLDGELPSTAQAQRYRAAIDKLAEDECERVTSFEEVTRRLSSRRGR</sequence>
<proteinExistence type="predicted"/>
<evidence type="ECO:0000313" key="1">
    <source>
        <dbReference type="EMBL" id="KZB86149.1"/>
    </source>
</evidence>
<dbReference type="OrthoDB" id="3818361at2"/>
<name>A0A154MRS0_9PSEU</name>
<protein>
    <submittedName>
        <fullName evidence="1">Uncharacterized protein</fullName>
    </submittedName>
</protein>
<organism evidence="1 2">
    <name type="scientific">Amycolatopsis regifaucium</name>
    <dbReference type="NCBI Taxonomy" id="546365"/>
    <lineage>
        <taxon>Bacteria</taxon>
        <taxon>Bacillati</taxon>
        <taxon>Actinomycetota</taxon>
        <taxon>Actinomycetes</taxon>
        <taxon>Pseudonocardiales</taxon>
        <taxon>Pseudonocardiaceae</taxon>
        <taxon>Amycolatopsis</taxon>
    </lineage>
</organism>
<dbReference type="AlphaFoldDB" id="A0A154MRS0"/>
<gene>
    <name evidence="1" type="ORF">AVL48_28620</name>
</gene>
<evidence type="ECO:0000313" key="2">
    <source>
        <dbReference type="Proteomes" id="UP000076321"/>
    </source>
</evidence>
<accession>A0A154MRS0</accession>
<reference evidence="1 2" key="1">
    <citation type="submission" date="2015-12" db="EMBL/GenBank/DDBJ databases">
        <title>Amycolatopsis regifaucium genome sequencing and assembly.</title>
        <authorList>
            <person name="Mayilraj S."/>
        </authorList>
    </citation>
    <scope>NUCLEOTIDE SEQUENCE [LARGE SCALE GENOMIC DNA]</scope>
    <source>
        <strain evidence="1 2">GY080</strain>
    </source>
</reference>
<comment type="caution">
    <text evidence="1">The sequence shown here is derived from an EMBL/GenBank/DDBJ whole genome shotgun (WGS) entry which is preliminary data.</text>
</comment>
<dbReference type="RefSeq" id="WP_061982492.1">
    <property type="nucleotide sequence ID" value="NZ_FOPQ01000006.1"/>
</dbReference>
<dbReference type="EMBL" id="LQCI01000009">
    <property type="protein sequence ID" value="KZB86149.1"/>
    <property type="molecule type" value="Genomic_DNA"/>
</dbReference>